<protein>
    <submittedName>
        <fullName evidence="2">Uncharacterized protein</fullName>
    </submittedName>
</protein>
<organism evidence="2 3">
    <name type="scientific">Platanthera zijinensis</name>
    <dbReference type="NCBI Taxonomy" id="2320716"/>
    <lineage>
        <taxon>Eukaryota</taxon>
        <taxon>Viridiplantae</taxon>
        <taxon>Streptophyta</taxon>
        <taxon>Embryophyta</taxon>
        <taxon>Tracheophyta</taxon>
        <taxon>Spermatophyta</taxon>
        <taxon>Magnoliopsida</taxon>
        <taxon>Liliopsida</taxon>
        <taxon>Asparagales</taxon>
        <taxon>Orchidaceae</taxon>
        <taxon>Orchidoideae</taxon>
        <taxon>Orchideae</taxon>
        <taxon>Orchidinae</taxon>
        <taxon>Platanthera</taxon>
    </lineage>
</organism>
<dbReference type="Proteomes" id="UP001418222">
    <property type="component" value="Unassembled WGS sequence"/>
</dbReference>
<keyword evidence="3" id="KW-1185">Reference proteome</keyword>
<evidence type="ECO:0000313" key="2">
    <source>
        <dbReference type="EMBL" id="KAK8919127.1"/>
    </source>
</evidence>
<name>A0AAP0FWL3_9ASPA</name>
<reference evidence="2 3" key="1">
    <citation type="journal article" date="2022" name="Nat. Plants">
        <title>Genomes of leafy and leafless Platanthera orchids illuminate the evolution of mycoheterotrophy.</title>
        <authorList>
            <person name="Li M.H."/>
            <person name="Liu K.W."/>
            <person name="Li Z."/>
            <person name="Lu H.C."/>
            <person name="Ye Q.L."/>
            <person name="Zhang D."/>
            <person name="Wang J.Y."/>
            <person name="Li Y.F."/>
            <person name="Zhong Z.M."/>
            <person name="Liu X."/>
            <person name="Yu X."/>
            <person name="Liu D.K."/>
            <person name="Tu X.D."/>
            <person name="Liu B."/>
            <person name="Hao Y."/>
            <person name="Liao X.Y."/>
            <person name="Jiang Y.T."/>
            <person name="Sun W.H."/>
            <person name="Chen J."/>
            <person name="Chen Y.Q."/>
            <person name="Ai Y."/>
            <person name="Zhai J.W."/>
            <person name="Wu S.S."/>
            <person name="Zhou Z."/>
            <person name="Hsiao Y.Y."/>
            <person name="Wu W.L."/>
            <person name="Chen Y.Y."/>
            <person name="Lin Y.F."/>
            <person name="Hsu J.L."/>
            <person name="Li C.Y."/>
            <person name="Wang Z.W."/>
            <person name="Zhao X."/>
            <person name="Zhong W.Y."/>
            <person name="Ma X.K."/>
            <person name="Ma L."/>
            <person name="Huang J."/>
            <person name="Chen G.Z."/>
            <person name="Huang M.Z."/>
            <person name="Huang L."/>
            <person name="Peng D.H."/>
            <person name="Luo Y.B."/>
            <person name="Zou S.Q."/>
            <person name="Chen S.P."/>
            <person name="Lan S."/>
            <person name="Tsai W.C."/>
            <person name="Van de Peer Y."/>
            <person name="Liu Z.J."/>
        </authorList>
    </citation>
    <scope>NUCLEOTIDE SEQUENCE [LARGE SCALE GENOMIC DNA]</scope>
    <source>
        <strain evidence="2">Lor287</strain>
    </source>
</reference>
<comment type="caution">
    <text evidence="2">The sequence shown here is derived from an EMBL/GenBank/DDBJ whole genome shotgun (WGS) entry which is preliminary data.</text>
</comment>
<accession>A0AAP0FWL3</accession>
<keyword evidence="1" id="KW-1133">Transmembrane helix</keyword>
<dbReference type="EMBL" id="JBBWWQ010000019">
    <property type="protein sequence ID" value="KAK8919127.1"/>
    <property type="molecule type" value="Genomic_DNA"/>
</dbReference>
<gene>
    <name evidence="2" type="ORF">KSP39_PZI021977</name>
</gene>
<keyword evidence="1" id="KW-0812">Transmembrane</keyword>
<evidence type="ECO:0000313" key="3">
    <source>
        <dbReference type="Proteomes" id="UP001418222"/>
    </source>
</evidence>
<sequence length="102" mass="12063">MVIFETVHSFFKTTFWTDSSNAIIGFPPLRFAPPPLFQTERLFQNFQLFLSVFNLCFYLKSLLSSFQYLFSFFPACFFFLDNSNATIDFVSNAERFRQMDSK</sequence>
<feature type="transmembrane region" description="Helical" evidence="1">
    <location>
        <begin position="42"/>
        <end position="59"/>
    </location>
</feature>
<proteinExistence type="predicted"/>
<keyword evidence="1" id="KW-0472">Membrane</keyword>
<dbReference type="AlphaFoldDB" id="A0AAP0FWL3"/>
<evidence type="ECO:0000256" key="1">
    <source>
        <dbReference type="SAM" id="Phobius"/>
    </source>
</evidence>